<evidence type="ECO:0008006" key="3">
    <source>
        <dbReference type="Google" id="ProtNLM"/>
    </source>
</evidence>
<sequence length="136" mass="15367">MSSISELVLRVRDAEALPQIDYLWVAQKLELSLGGAEAAPLSQLSISGCNFFFVSSQSQLTPGVWKWFEHLANFIIEKCDVLIYWPEEVFQSLVSLKNLWILSCNKLIGPTKAKGGEPTQTTDQIYTNNRSKNKRM</sequence>
<reference evidence="2" key="2">
    <citation type="submission" date="2015-07" db="EMBL/GenBank/DDBJ databases">
        <authorList>
            <person name="Noorani M."/>
        </authorList>
    </citation>
    <scope>NUCLEOTIDE SEQUENCE</scope>
    <source>
        <strain evidence="2">Yugu1</strain>
    </source>
</reference>
<organism evidence="2">
    <name type="scientific">Setaria italica</name>
    <name type="common">Foxtail millet</name>
    <name type="synonym">Panicum italicum</name>
    <dbReference type="NCBI Taxonomy" id="4555"/>
    <lineage>
        <taxon>Eukaryota</taxon>
        <taxon>Viridiplantae</taxon>
        <taxon>Streptophyta</taxon>
        <taxon>Embryophyta</taxon>
        <taxon>Tracheophyta</taxon>
        <taxon>Spermatophyta</taxon>
        <taxon>Magnoliopsida</taxon>
        <taxon>Liliopsida</taxon>
        <taxon>Poales</taxon>
        <taxon>Poaceae</taxon>
        <taxon>PACMAD clade</taxon>
        <taxon>Panicoideae</taxon>
        <taxon>Panicodae</taxon>
        <taxon>Paniceae</taxon>
        <taxon>Cenchrinae</taxon>
        <taxon>Setaria</taxon>
    </lineage>
</organism>
<proteinExistence type="predicted"/>
<accession>A0A368SAW8</accession>
<feature type="region of interest" description="Disordered" evidence="1">
    <location>
        <begin position="113"/>
        <end position="136"/>
    </location>
</feature>
<evidence type="ECO:0000256" key="1">
    <source>
        <dbReference type="SAM" id="MobiDB-lite"/>
    </source>
</evidence>
<gene>
    <name evidence="2" type="ORF">SETIT_8G235900v2</name>
</gene>
<dbReference type="EMBL" id="CM003535">
    <property type="protein sequence ID" value="RCV39587.1"/>
    <property type="molecule type" value="Genomic_DNA"/>
</dbReference>
<dbReference type="AlphaFoldDB" id="A0A368SAW8"/>
<protein>
    <recommendedName>
        <fullName evidence="3">NB-ARC domain-containing protein</fullName>
    </recommendedName>
</protein>
<evidence type="ECO:0000313" key="2">
    <source>
        <dbReference type="EMBL" id="RCV39587.1"/>
    </source>
</evidence>
<feature type="compositionally biased region" description="Polar residues" evidence="1">
    <location>
        <begin position="118"/>
        <end position="130"/>
    </location>
</feature>
<name>A0A368SAW8_SETIT</name>
<reference evidence="2" key="1">
    <citation type="journal article" date="2012" name="Nat. Biotechnol.">
        <title>Reference genome sequence of the model plant Setaria.</title>
        <authorList>
            <person name="Bennetzen J.L."/>
            <person name="Schmutz J."/>
            <person name="Wang H."/>
            <person name="Percifield R."/>
            <person name="Hawkins J."/>
            <person name="Pontaroli A.C."/>
            <person name="Estep M."/>
            <person name="Feng L."/>
            <person name="Vaughn J.N."/>
            <person name="Grimwood J."/>
            <person name="Jenkins J."/>
            <person name="Barry K."/>
            <person name="Lindquist E."/>
            <person name="Hellsten U."/>
            <person name="Deshpande S."/>
            <person name="Wang X."/>
            <person name="Wu X."/>
            <person name="Mitros T."/>
            <person name="Triplett J."/>
            <person name="Yang X."/>
            <person name="Ye C.Y."/>
            <person name="Mauro-Herrera M."/>
            <person name="Wang L."/>
            <person name="Li P."/>
            <person name="Sharma M."/>
            <person name="Sharma R."/>
            <person name="Ronald P.C."/>
            <person name="Panaud O."/>
            <person name="Kellogg E.A."/>
            <person name="Brutnell T.P."/>
            <person name="Doust A.N."/>
            <person name="Tuskan G.A."/>
            <person name="Rokhsar D."/>
            <person name="Devos K.M."/>
        </authorList>
    </citation>
    <scope>NUCLEOTIDE SEQUENCE [LARGE SCALE GENOMIC DNA]</scope>
    <source>
        <strain evidence="2">Yugu1</strain>
    </source>
</reference>